<accession>A0A417XVG2</accession>
<dbReference type="Proteomes" id="UP000283644">
    <property type="component" value="Unassembled WGS sequence"/>
</dbReference>
<keyword evidence="1 2" id="KW-0238">DNA-binding</keyword>
<evidence type="ECO:0000259" key="4">
    <source>
        <dbReference type="PROSITE" id="PS50977"/>
    </source>
</evidence>
<keyword evidence="6" id="KW-1185">Reference proteome</keyword>
<dbReference type="EMBL" id="QXGH01000032">
    <property type="protein sequence ID" value="RHW24494.1"/>
    <property type="molecule type" value="Genomic_DNA"/>
</dbReference>
<dbReference type="Pfam" id="PF17925">
    <property type="entry name" value="TetR_C_20"/>
    <property type="match status" value="1"/>
</dbReference>
<sequence>MGYVRVAYLRASTHEPSWRALTNSTSRPGTCHSSDVRHTPGSPTSHGRTVVTIANSLSTDDRSTNTASTDSAGSAAQRDRRKRILDATYELAKDGGFDAVQMRAVAERADVALGTLYRYFPSKIHLLVSALDREFEDAQVKLKAREIPGDTPGDRVLYVLKRLTRGMQGDPKLTEALTRAFMFADASVANEIHAVGMSMTSIVTHAMHGTVPDSEAITDEDIVLARVIGDVWLSALMAWVTGRSSAPETAQHMETAVRLILR</sequence>
<feature type="compositionally biased region" description="Polar residues" evidence="3">
    <location>
        <begin position="20"/>
        <end position="33"/>
    </location>
</feature>
<evidence type="ECO:0000256" key="3">
    <source>
        <dbReference type="SAM" id="MobiDB-lite"/>
    </source>
</evidence>
<feature type="region of interest" description="Disordered" evidence="3">
    <location>
        <begin position="19"/>
        <end position="79"/>
    </location>
</feature>
<evidence type="ECO:0000256" key="2">
    <source>
        <dbReference type="PROSITE-ProRule" id="PRU00335"/>
    </source>
</evidence>
<dbReference type="GO" id="GO:0000976">
    <property type="term" value="F:transcription cis-regulatory region binding"/>
    <property type="evidence" value="ECO:0007669"/>
    <property type="project" value="TreeGrafter"/>
</dbReference>
<evidence type="ECO:0000256" key="1">
    <source>
        <dbReference type="ARBA" id="ARBA00023125"/>
    </source>
</evidence>
<dbReference type="GO" id="GO:0003700">
    <property type="term" value="F:DNA-binding transcription factor activity"/>
    <property type="evidence" value="ECO:0007669"/>
    <property type="project" value="TreeGrafter"/>
</dbReference>
<gene>
    <name evidence="5" type="ORF">D0Z08_24570</name>
</gene>
<evidence type="ECO:0000313" key="6">
    <source>
        <dbReference type="Proteomes" id="UP000283644"/>
    </source>
</evidence>
<dbReference type="PANTHER" id="PTHR30055">
    <property type="entry name" value="HTH-TYPE TRANSCRIPTIONAL REGULATOR RUTR"/>
    <property type="match status" value="1"/>
</dbReference>
<dbReference type="Gene3D" id="1.10.357.10">
    <property type="entry name" value="Tetracycline Repressor, domain 2"/>
    <property type="match status" value="1"/>
</dbReference>
<dbReference type="OrthoDB" id="9809994at2"/>
<dbReference type="Pfam" id="PF00440">
    <property type="entry name" value="TetR_N"/>
    <property type="match status" value="1"/>
</dbReference>
<comment type="caution">
    <text evidence="5">The sequence shown here is derived from an EMBL/GenBank/DDBJ whole genome shotgun (WGS) entry which is preliminary data.</text>
</comment>
<dbReference type="SUPFAM" id="SSF46689">
    <property type="entry name" value="Homeodomain-like"/>
    <property type="match status" value="1"/>
</dbReference>
<organism evidence="5 6">
    <name type="scientific">Nocardioides immobilis</name>
    <dbReference type="NCBI Taxonomy" id="2049295"/>
    <lineage>
        <taxon>Bacteria</taxon>
        <taxon>Bacillati</taxon>
        <taxon>Actinomycetota</taxon>
        <taxon>Actinomycetes</taxon>
        <taxon>Propionibacteriales</taxon>
        <taxon>Nocardioidaceae</taxon>
        <taxon>Nocardioides</taxon>
    </lineage>
</organism>
<dbReference type="InterPro" id="IPR041642">
    <property type="entry name" value="KstR_C"/>
</dbReference>
<feature type="DNA-binding region" description="H-T-H motif" evidence="2">
    <location>
        <begin position="101"/>
        <end position="120"/>
    </location>
</feature>
<protein>
    <submittedName>
        <fullName evidence="5">TetR/AcrR family transcriptional regulator</fullName>
    </submittedName>
</protein>
<dbReference type="PANTHER" id="PTHR30055:SF242">
    <property type="entry name" value="HTH-TYPE TRANSCRIPTIONAL REPRESSOR KSTR"/>
    <property type="match status" value="1"/>
</dbReference>
<feature type="domain" description="HTH tetR-type" evidence="4">
    <location>
        <begin position="78"/>
        <end position="138"/>
    </location>
</feature>
<feature type="compositionally biased region" description="Polar residues" evidence="3">
    <location>
        <begin position="41"/>
        <end position="74"/>
    </location>
</feature>
<dbReference type="AlphaFoldDB" id="A0A417XVG2"/>
<dbReference type="PROSITE" id="PS50977">
    <property type="entry name" value="HTH_TETR_2"/>
    <property type="match status" value="1"/>
</dbReference>
<evidence type="ECO:0000313" key="5">
    <source>
        <dbReference type="EMBL" id="RHW24494.1"/>
    </source>
</evidence>
<dbReference type="InterPro" id="IPR001647">
    <property type="entry name" value="HTH_TetR"/>
</dbReference>
<reference evidence="5 6" key="1">
    <citation type="submission" date="2018-09" db="EMBL/GenBank/DDBJ databases">
        <title>Genome sequencing of Nocardioides immobilis CCTCC AB 2017083 for comparison to Nocardioides silvaticus.</title>
        <authorList>
            <person name="Li C."/>
            <person name="Wang G."/>
        </authorList>
    </citation>
    <scope>NUCLEOTIDE SEQUENCE [LARGE SCALE GENOMIC DNA]</scope>
    <source>
        <strain evidence="5 6">CCTCC AB 2017083</strain>
    </source>
</reference>
<name>A0A417XVG2_9ACTN</name>
<proteinExistence type="predicted"/>
<dbReference type="InterPro" id="IPR009057">
    <property type="entry name" value="Homeodomain-like_sf"/>
</dbReference>
<dbReference type="InterPro" id="IPR050109">
    <property type="entry name" value="HTH-type_TetR-like_transc_reg"/>
</dbReference>
<dbReference type="PRINTS" id="PR00455">
    <property type="entry name" value="HTHTETR"/>
</dbReference>